<organism evidence="18 19">
    <name type="scientific">Bambusicola thoracicus</name>
    <name type="common">Chinese bamboo-partridge</name>
    <name type="synonym">Perdix thoracica</name>
    <dbReference type="NCBI Taxonomy" id="9083"/>
    <lineage>
        <taxon>Eukaryota</taxon>
        <taxon>Metazoa</taxon>
        <taxon>Chordata</taxon>
        <taxon>Craniata</taxon>
        <taxon>Vertebrata</taxon>
        <taxon>Euteleostomi</taxon>
        <taxon>Archelosauria</taxon>
        <taxon>Archosauria</taxon>
        <taxon>Dinosauria</taxon>
        <taxon>Saurischia</taxon>
        <taxon>Theropoda</taxon>
        <taxon>Coelurosauria</taxon>
        <taxon>Aves</taxon>
        <taxon>Neognathae</taxon>
        <taxon>Galloanserae</taxon>
        <taxon>Galliformes</taxon>
        <taxon>Phasianidae</taxon>
        <taxon>Perdicinae</taxon>
        <taxon>Bambusicola</taxon>
    </lineage>
</organism>
<evidence type="ECO:0000256" key="4">
    <source>
        <dbReference type="ARBA" id="ARBA00019025"/>
    </source>
</evidence>
<dbReference type="InterPro" id="IPR042358">
    <property type="entry name" value="BFSP1"/>
</dbReference>
<feature type="non-terminal residue" evidence="18">
    <location>
        <position position="1"/>
    </location>
</feature>
<gene>
    <name evidence="18" type="ORF">CIB84_007276</name>
</gene>
<dbReference type="EMBL" id="PPHD01017159">
    <property type="protein sequence ID" value="POI28974.1"/>
    <property type="molecule type" value="Genomic_DNA"/>
</dbReference>
<evidence type="ECO:0000259" key="17">
    <source>
        <dbReference type="PROSITE" id="PS51842"/>
    </source>
</evidence>
<feature type="coiled-coil region" evidence="15">
    <location>
        <begin position="111"/>
        <end position="173"/>
    </location>
</feature>
<dbReference type="GO" id="GO:0005212">
    <property type="term" value="F:structural constituent of eye lens"/>
    <property type="evidence" value="ECO:0007669"/>
    <property type="project" value="UniProtKB-KW"/>
</dbReference>
<sequence>EADEALLCNLELQIESQFLQDDINATKDRYKKNLMEIQTYVNILQQIIQTTPRVSPITTGISEEKLVAERRIPVLQSQLEEYKSILCQLQAQKYKLQTETTMLEQAIKNTQESYDDEIQLYNEQIENLRKGIEEAERILEKYTTDCRQLVIYQQSLENELERYKRIIENEDSRLNSAIAGTPVTLFTQIYRPVQPQASRGRDITQAMQEIASVKPRQKALTKKLSRKKEIMSKDITDGLSPEKSHERTVEVFDQDQLEFRHEGSVTCEPGQEELELVEKEAVPEDVPDGAQISKAFDKLCNLVREKIRVYKRPEAKADSHPKGRYVLVTGEEGYEEPCFSSIPAGGGITVSTSNGKVTIGGEVEPIPELPEPTEPSEKEKRDICERRDEIETQDKLKEEEKEDLFEWGKIRGKIEQVTKYPDVSEPEAVPSPGLISPAEPGVLQEAEHDREDKQGLLFREAGLPGSVSYEKVEVVESIEKFSDDRIQTYEETAMIVETMIEKTSKKKPGDKGS</sequence>
<feature type="region of interest" description="Disordered" evidence="16">
    <location>
        <begin position="361"/>
        <end position="386"/>
    </location>
</feature>
<dbReference type="Proteomes" id="UP000237246">
    <property type="component" value="Unassembled WGS sequence"/>
</dbReference>
<evidence type="ECO:0000256" key="11">
    <source>
        <dbReference type="ARBA" id="ARBA00023054"/>
    </source>
</evidence>
<evidence type="ECO:0000256" key="7">
    <source>
        <dbReference type="ARBA" id="ARBA00022553"/>
    </source>
</evidence>
<evidence type="ECO:0000256" key="14">
    <source>
        <dbReference type="ARBA" id="ARBA00031415"/>
    </source>
</evidence>
<comment type="subcellular location">
    <subcellularLocation>
        <location evidence="2">Cell membrane</location>
        <topology evidence="2">Peripheral membrane protein</topology>
        <orientation evidence="2">Cytoplasmic side</orientation>
    </subcellularLocation>
    <subcellularLocation>
        <location evidence="3">Cytoplasm</location>
        <location evidence="3">Cell cortex</location>
    </subcellularLocation>
    <subcellularLocation>
        <location evidence="1">Cytoplasm</location>
        <location evidence="1">Cytoskeleton</location>
    </subcellularLocation>
</comment>
<keyword evidence="10" id="KW-0403">Intermediate filament</keyword>
<evidence type="ECO:0000256" key="8">
    <source>
        <dbReference type="ARBA" id="ARBA00022613"/>
    </source>
</evidence>
<keyword evidence="19" id="KW-1185">Reference proteome</keyword>
<keyword evidence="8" id="KW-0273">Eye lens protein</keyword>
<keyword evidence="6" id="KW-0963">Cytoplasm</keyword>
<dbReference type="PANTHER" id="PTHR14069:SF0">
    <property type="entry name" value="FILENSIN"/>
    <property type="match status" value="1"/>
</dbReference>
<accession>A0A2P4SXY3</accession>
<evidence type="ECO:0000313" key="19">
    <source>
        <dbReference type="Proteomes" id="UP000237246"/>
    </source>
</evidence>
<evidence type="ECO:0000256" key="3">
    <source>
        <dbReference type="ARBA" id="ARBA00004544"/>
    </source>
</evidence>
<evidence type="ECO:0000256" key="10">
    <source>
        <dbReference type="ARBA" id="ARBA00022754"/>
    </source>
</evidence>
<evidence type="ECO:0000256" key="15">
    <source>
        <dbReference type="SAM" id="Coils"/>
    </source>
</evidence>
<feature type="compositionally biased region" description="Basic and acidic residues" evidence="16">
    <location>
        <begin position="375"/>
        <end position="386"/>
    </location>
</feature>
<evidence type="ECO:0000256" key="16">
    <source>
        <dbReference type="SAM" id="MobiDB-lite"/>
    </source>
</evidence>
<keyword evidence="11 15" id="KW-0175">Coiled coil</keyword>
<dbReference type="PROSITE" id="PS51842">
    <property type="entry name" value="IF_ROD_2"/>
    <property type="match status" value="1"/>
</dbReference>
<dbReference type="AlphaFoldDB" id="A0A2P4SXY3"/>
<keyword evidence="13" id="KW-0206">Cytoskeleton</keyword>
<protein>
    <recommendedName>
        <fullName evidence="4">Filensin</fullName>
    </recommendedName>
    <alternativeName>
        <fullName evidence="14">Beaded filament structural protein 1</fullName>
    </alternativeName>
</protein>
<reference evidence="18 19" key="1">
    <citation type="submission" date="2018-01" db="EMBL/GenBank/DDBJ databases">
        <title>Comparison of the Chinese Bamboo Partridge and Red Junglefowl genome sequences highlights the importance of demography in genome evolution.</title>
        <authorList>
            <person name="Tiley G.P."/>
            <person name="Kimball R.T."/>
            <person name="Braun E.L."/>
            <person name="Burleigh J.G."/>
        </authorList>
    </citation>
    <scope>NUCLEOTIDE SEQUENCE [LARGE SCALE GENOMIC DNA]</scope>
    <source>
        <strain evidence="18">RTK389</strain>
        <tissue evidence="18">Blood</tissue>
    </source>
</reference>
<evidence type="ECO:0000256" key="5">
    <source>
        <dbReference type="ARBA" id="ARBA00022475"/>
    </source>
</evidence>
<dbReference type="GO" id="GO:0005882">
    <property type="term" value="C:intermediate filament"/>
    <property type="evidence" value="ECO:0007669"/>
    <property type="project" value="UniProtKB-KW"/>
</dbReference>
<keyword evidence="5" id="KW-1003">Cell membrane</keyword>
<evidence type="ECO:0000256" key="6">
    <source>
        <dbReference type="ARBA" id="ARBA00022490"/>
    </source>
</evidence>
<evidence type="ECO:0000256" key="1">
    <source>
        <dbReference type="ARBA" id="ARBA00004245"/>
    </source>
</evidence>
<evidence type="ECO:0000256" key="2">
    <source>
        <dbReference type="ARBA" id="ARBA00004413"/>
    </source>
</evidence>
<evidence type="ECO:0000256" key="13">
    <source>
        <dbReference type="ARBA" id="ARBA00023212"/>
    </source>
</evidence>
<dbReference type="GO" id="GO:0070307">
    <property type="term" value="P:lens fiber cell development"/>
    <property type="evidence" value="ECO:0007669"/>
    <property type="project" value="TreeGrafter"/>
</dbReference>
<keyword evidence="9" id="KW-0677">Repeat</keyword>
<keyword evidence="12" id="KW-0472">Membrane</keyword>
<dbReference type="OrthoDB" id="9942423at2759"/>
<dbReference type="GO" id="GO:0005938">
    <property type="term" value="C:cell cortex"/>
    <property type="evidence" value="ECO:0007669"/>
    <property type="project" value="UniProtKB-SubCell"/>
</dbReference>
<evidence type="ECO:0000256" key="9">
    <source>
        <dbReference type="ARBA" id="ARBA00022737"/>
    </source>
</evidence>
<dbReference type="PANTHER" id="PTHR14069">
    <property type="entry name" value="FILENSIN"/>
    <property type="match status" value="1"/>
</dbReference>
<proteinExistence type="predicted"/>
<evidence type="ECO:0000313" key="18">
    <source>
        <dbReference type="EMBL" id="POI28974.1"/>
    </source>
</evidence>
<dbReference type="Gene3D" id="1.20.5.170">
    <property type="match status" value="1"/>
</dbReference>
<comment type="caution">
    <text evidence="18">The sequence shown here is derived from an EMBL/GenBank/DDBJ whole genome shotgun (WGS) entry which is preliminary data.</text>
</comment>
<dbReference type="GO" id="GO:0005886">
    <property type="term" value="C:plasma membrane"/>
    <property type="evidence" value="ECO:0007669"/>
    <property type="project" value="UniProtKB-SubCell"/>
</dbReference>
<feature type="domain" description="IF rod" evidence="17">
    <location>
        <begin position="1"/>
        <end position="174"/>
    </location>
</feature>
<keyword evidence="7" id="KW-0597">Phosphoprotein</keyword>
<evidence type="ECO:0000256" key="12">
    <source>
        <dbReference type="ARBA" id="ARBA00023136"/>
    </source>
</evidence>
<name>A0A2P4SXY3_BAMTH</name>
<dbReference type="InterPro" id="IPR039008">
    <property type="entry name" value="IF_rod_dom"/>
</dbReference>